<dbReference type="Gramene" id="evm.model.10.385">
    <property type="protein sequence ID" value="cds.evm.model.10.385"/>
    <property type="gene ID" value="evm.TU.10.385"/>
</dbReference>
<sequence length="113" mass="12971">MMNLPITITKDDAKNVYFQHNDPLVMEAQIANKRLSRFLVDNGGTMNILFKEAFKDTDPTVDPVCRKRRVLDPIRAKVVKAKVNKVTNIEFLWEALYPVWLANLVLFPKPNGT</sequence>
<proteinExistence type="predicted"/>
<dbReference type="Proteomes" id="UP000596661">
    <property type="component" value="Unassembled WGS sequence"/>
</dbReference>
<reference evidence="1" key="1">
    <citation type="submission" date="2021-03" db="UniProtKB">
        <authorList>
            <consortium name="EnsemblPlants"/>
        </authorList>
    </citation>
    <scope>IDENTIFICATION</scope>
</reference>
<name>A0A803QNK9_CANSA</name>
<accession>A0A803QNK9</accession>
<protein>
    <submittedName>
        <fullName evidence="1">Uncharacterized protein</fullName>
    </submittedName>
</protein>
<dbReference type="EnsemblPlants" id="evm.model.10.385">
    <property type="protein sequence ID" value="cds.evm.model.10.385"/>
    <property type="gene ID" value="evm.TU.10.385"/>
</dbReference>
<dbReference type="AlphaFoldDB" id="A0A803QNK9"/>
<dbReference type="EMBL" id="UZAU01000797">
    <property type="status" value="NOT_ANNOTATED_CDS"/>
    <property type="molecule type" value="Genomic_DNA"/>
</dbReference>
<organism evidence="1 2">
    <name type="scientific">Cannabis sativa</name>
    <name type="common">Hemp</name>
    <name type="synonym">Marijuana</name>
    <dbReference type="NCBI Taxonomy" id="3483"/>
    <lineage>
        <taxon>Eukaryota</taxon>
        <taxon>Viridiplantae</taxon>
        <taxon>Streptophyta</taxon>
        <taxon>Embryophyta</taxon>
        <taxon>Tracheophyta</taxon>
        <taxon>Spermatophyta</taxon>
        <taxon>Magnoliopsida</taxon>
        <taxon>eudicotyledons</taxon>
        <taxon>Gunneridae</taxon>
        <taxon>Pentapetalae</taxon>
        <taxon>rosids</taxon>
        <taxon>fabids</taxon>
        <taxon>Rosales</taxon>
        <taxon>Cannabaceae</taxon>
        <taxon>Cannabis</taxon>
    </lineage>
</organism>
<evidence type="ECO:0000313" key="1">
    <source>
        <dbReference type="EnsemblPlants" id="cds.evm.model.10.385"/>
    </source>
</evidence>
<keyword evidence="2" id="KW-1185">Reference proteome</keyword>
<evidence type="ECO:0000313" key="2">
    <source>
        <dbReference type="Proteomes" id="UP000596661"/>
    </source>
</evidence>